<accession>A0A9D4V0Z9</accession>
<evidence type="ECO:0000313" key="4">
    <source>
        <dbReference type="EMBL" id="KAI5077684.1"/>
    </source>
</evidence>
<evidence type="ECO:0000259" key="3">
    <source>
        <dbReference type="Pfam" id="PF24053"/>
    </source>
</evidence>
<feature type="compositionally biased region" description="Basic and acidic residues" evidence="1">
    <location>
        <begin position="90"/>
        <end position="99"/>
    </location>
</feature>
<feature type="domain" description="DUF7356" evidence="3">
    <location>
        <begin position="190"/>
        <end position="269"/>
    </location>
</feature>
<protein>
    <recommendedName>
        <fullName evidence="3">DUF7356 domain-containing protein</fullName>
    </recommendedName>
</protein>
<gene>
    <name evidence="4" type="ORF">GOP47_0007508</name>
</gene>
<keyword evidence="5" id="KW-1185">Reference proteome</keyword>
<organism evidence="4 5">
    <name type="scientific">Adiantum capillus-veneris</name>
    <name type="common">Maidenhair fern</name>
    <dbReference type="NCBI Taxonomy" id="13818"/>
    <lineage>
        <taxon>Eukaryota</taxon>
        <taxon>Viridiplantae</taxon>
        <taxon>Streptophyta</taxon>
        <taxon>Embryophyta</taxon>
        <taxon>Tracheophyta</taxon>
        <taxon>Polypodiopsida</taxon>
        <taxon>Polypodiidae</taxon>
        <taxon>Polypodiales</taxon>
        <taxon>Pteridineae</taxon>
        <taxon>Pteridaceae</taxon>
        <taxon>Vittarioideae</taxon>
        <taxon>Adiantum</taxon>
    </lineage>
</organism>
<sequence length="414" mass="45358">MASFYSSRDASPSRTIQISVFLKIFLAKLPMDCHFLFLLLGFGLCLLPSLASQTPGLEGRLTAHLDGVFKHPTSGKRLSLQARELESVKVQAEKERETNENANQQDSTAVTSETGASLGAQLPAGTGDDNISKVDMRPGNEEARSPLPSIDKKDETSEAGNNTDVDKPAPNMEEFGGHLGDNDTNSETSSKKERKDCGGSHCKDPKTLISACLSIPGDGPHKLSLFITYEGDTSVLVKVIAPEFLIADPLEVSVSKGKSETIHFTMDPNYEMDSKSMGNKTIVVTSDCEIEVPMEYLSDERAPILPSVEPRVIAYLLVFVFIVSCVSAWFCYKCRGKKRVGEVKYQQLEMNGAGQSTPKERVEEAVGSWEEVWEEDWEDTEAAKSSSRLSQSLSSRGLAARRGAKDGWDNSWED</sequence>
<keyword evidence="2" id="KW-1133">Transmembrane helix</keyword>
<feature type="compositionally biased region" description="Basic and acidic residues" evidence="1">
    <location>
        <begin position="189"/>
        <end position="201"/>
    </location>
</feature>
<feature type="transmembrane region" description="Helical" evidence="2">
    <location>
        <begin position="312"/>
        <end position="332"/>
    </location>
</feature>
<dbReference type="OrthoDB" id="1936430at2759"/>
<reference evidence="4" key="1">
    <citation type="submission" date="2021-01" db="EMBL/GenBank/DDBJ databases">
        <title>Adiantum capillus-veneris genome.</title>
        <authorList>
            <person name="Fang Y."/>
            <person name="Liao Q."/>
        </authorList>
    </citation>
    <scope>NUCLEOTIDE SEQUENCE</scope>
    <source>
        <strain evidence="4">H3</strain>
        <tissue evidence="4">Leaf</tissue>
    </source>
</reference>
<feature type="compositionally biased region" description="Basic and acidic residues" evidence="1">
    <location>
        <begin position="130"/>
        <end position="156"/>
    </location>
</feature>
<dbReference type="AlphaFoldDB" id="A0A9D4V0Z9"/>
<dbReference type="PANTHER" id="PTHR34200">
    <property type="entry name" value="DENTIN SIALOPHOSPHOPROTEIN-LIKE ISOFORM X1"/>
    <property type="match status" value="1"/>
</dbReference>
<dbReference type="Proteomes" id="UP000886520">
    <property type="component" value="Chromosome 7"/>
</dbReference>
<dbReference type="InterPro" id="IPR055780">
    <property type="entry name" value="DUF7356"/>
</dbReference>
<dbReference type="PANTHER" id="PTHR34200:SF2">
    <property type="entry name" value="TRANSMEMBRANE PROTEIN"/>
    <property type="match status" value="1"/>
</dbReference>
<evidence type="ECO:0000313" key="5">
    <source>
        <dbReference type="Proteomes" id="UP000886520"/>
    </source>
</evidence>
<dbReference type="EMBL" id="JABFUD020000007">
    <property type="protein sequence ID" value="KAI5077684.1"/>
    <property type="molecule type" value="Genomic_DNA"/>
</dbReference>
<feature type="compositionally biased region" description="Polar residues" evidence="1">
    <location>
        <begin position="100"/>
        <end position="115"/>
    </location>
</feature>
<comment type="caution">
    <text evidence="4">The sequence shown here is derived from an EMBL/GenBank/DDBJ whole genome shotgun (WGS) entry which is preliminary data.</text>
</comment>
<keyword evidence="2" id="KW-0812">Transmembrane</keyword>
<keyword evidence="2" id="KW-0472">Membrane</keyword>
<feature type="region of interest" description="Disordered" evidence="1">
    <location>
        <begin position="376"/>
        <end position="414"/>
    </location>
</feature>
<evidence type="ECO:0000256" key="2">
    <source>
        <dbReference type="SAM" id="Phobius"/>
    </source>
</evidence>
<dbReference type="Pfam" id="PF24053">
    <property type="entry name" value="DUF7356"/>
    <property type="match status" value="1"/>
</dbReference>
<evidence type="ECO:0000256" key="1">
    <source>
        <dbReference type="SAM" id="MobiDB-lite"/>
    </source>
</evidence>
<feature type="region of interest" description="Disordered" evidence="1">
    <location>
        <begin position="90"/>
        <end position="201"/>
    </location>
</feature>
<proteinExistence type="predicted"/>
<feature type="compositionally biased region" description="Low complexity" evidence="1">
    <location>
        <begin position="383"/>
        <end position="401"/>
    </location>
</feature>
<name>A0A9D4V0Z9_ADICA</name>